<gene>
    <name evidence="1" type="ORF">HMPREF9421_1823</name>
</gene>
<protein>
    <submittedName>
        <fullName evidence="1">Uncharacterized protein</fullName>
    </submittedName>
</protein>
<dbReference type="HOGENOM" id="CLU_3277051_0_0_9"/>
<name>E7SCN7_9STRE</name>
<sequence>MTYEDGKQCFLYLQPPTVSQTVGAVRGGKIEKVWGTFSTFV</sequence>
<reference evidence="1 2" key="1">
    <citation type="submission" date="2010-12" db="EMBL/GenBank/DDBJ databases">
        <authorList>
            <person name="Muzny D."/>
            <person name="Qin X."/>
            <person name="Deng J."/>
            <person name="Jiang H."/>
            <person name="Liu Y."/>
            <person name="Qu J."/>
            <person name="Song X.-Z."/>
            <person name="Zhang L."/>
            <person name="Thornton R."/>
            <person name="Coyle M."/>
            <person name="Francisco L."/>
            <person name="Jackson L."/>
            <person name="Javaid M."/>
            <person name="Korchina V."/>
            <person name="Kovar C."/>
            <person name="Mata R."/>
            <person name="Mathew T."/>
            <person name="Ngo R."/>
            <person name="Nguyen L."/>
            <person name="Nguyen N."/>
            <person name="Okwuonu G."/>
            <person name="Ongeri F."/>
            <person name="Pham C."/>
            <person name="Simmons D."/>
            <person name="Wilczek-Boney K."/>
            <person name="Hale W."/>
            <person name="Jakkamsetti A."/>
            <person name="Pham P."/>
            <person name="Ruth R."/>
            <person name="San Lucas F."/>
            <person name="Warren J."/>
            <person name="Zhang J."/>
            <person name="Zhao Z."/>
            <person name="Zhou C."/>
            <person name="Zhu D."/>
            <person name="Lee S."/>
            <person name="Bess C."/>
            <person name="Blankenburg K."/>
            <person name="Forbes L."/>
            <person name="Fu Q."/>
            <person name="Gubbala S."/>
            <person name="Hirani K."/>
            <person name="Jayaseelan J.C."/>
            <person name="Lara F."/>
            <person name="Munidasa M."/>
            <person name="Palculict T."/>
            <person name="Patil S."/>
            <person name="Pu L.-L."/>
            <person name="Saada N."/>
            <person name="Tang L."/>
            <person name="Weissenberger G."/>
            <person name="Zhu Y."/>
            <person name="Hemphill L."/>
            <person name="Shang Y."/>
            <person name="Youmans B."/>
            <person name="Ayvaz T."/>
            <person name="Ross M."/>
            <person name="Santibanez J."/>
            <person name="Aqrawi P."/>
            <person name="Gross S."/>
            <person name="Joshi V."/>
            <person name="Fowler G."/>
            <person name="Nazareth L."/>
            <person name="Reid J."/>
            <person name="Worley K."/>
            <person name="Petrosino J."/>
            <person name="Highlander S."/>
            <person name="Gibbs R."/>
        </authorList>
    </citation>
    <scope>NUCLEOTIDE SEQUENCE [LARGE SCALE GENOMIC DNA]</scope>
    <source>
        <strain evidence="1 2">ATCC 700641</strain>
    </source>
</reference>
<dbReference type="AlphaFoldDB" id="E7SCN7"/>
<accession>E7SCN7</accession>
<keyword evidence="2" id="KW-1185">Reference proteome</keyword>
<dbReference type="EMBL" id="AEQR01000021">
    <property type="protein sequence ID" value="EFV98611.1"/>
    <property type="molecule type" value="Genomic_DNA"/>
</dbReference>
<dbReference type="Proteomes" id="UP000002814">
    <property type="component" value="Unassembled WGS sequence"/>
</dbReference>
<evidence type="ECO:0000313" key="1">
    <source>
        <dbReference type="EMBL" id="EFV98611.1"/>
    </source>
</evidence>
<comment type="caution">
    <text evidence="1">The sequence shown here is derived from an EMBL/GenBank/DDBJ whole genome shotgun (WGS) entry which is preliminary data.</text>
</comment>
<evidence type="ECO:0000313" key="2">
    <source>
        <dbReference type="Proteomes" id="UP000002814"/>
    </source>
</evidence>
<organism evidence="1 2">
    <name type="scientific">Streptococcus australis ATCC 700641</name>
    <dbReference type="NCBI Taxonomy" id="888833"/>
    <lineage>
        <taxon>Bacteria</taxon>
        <taxon>Bacillati</taxon>
        <taxon>Bacillota</taxon>
        <taxon>Bacilli</taxon>
        <taxon>Lactobacillales</taxon>
        <taxon>Streptococcaceae</taxon>
        <taxon>Streptococcus</taxon>
    </lineage>
</organism>
<proteinExistence type="predicted"/>